<feature type="region of interest" description="Disordered" evidence="1">
    <location>
        <begin position="306"/>
        <end position="325"/>
    </location>
</feature>
<dbReference type="InterPro" id="IPR050149">
    <property type="entry name" value="Collagen_superfamily"/>
</dbReference>
<reference evidence="2 3" key="1">
    <citation type="submission" date="2020-08" db="EMBL/GenBank/DDBJ databases">
        <title>A Genomic Blueprint of the Chicken Gut Microbiome.</title>
        <authorList>
            <person name="Gilroy R."/>
            <person name="Ravi A."/>
            <person name="Getino M."/>
            <person name="Pursley I."/>
            <person name="Horton D.L."/>
            <person name="Alikhan N.-F."/>
            <person name="Baker D."/>
            <person name="Gharbi K."/>
            <person name="Hall N."/>
            <person name="Watson M."/>
            <person name="Adriaenssens E.M."/>
            <person name="Foster-Nyarko E."/>
            <person name="Jarju S."/>
            <person name="Secka A."/>
            <person name="Antonio M."/>
            <person name="Oren A."/>
            <person name="Chaudhuri R."/>
            <person name="La Ragione R.M."/>
            <person name="Hildebrand F."/>
            <person name="Pallen M.J."/>
        </authorList>
    </citation>
    <scope>NUCLEOTIDE SEQUENCE [LARGE SCALE GENOMIC DNA]</scope>
    <source>
        <strain evidence="2 3">Sa3CUN2</strain>
    </source>
</reference>
<organism evidence="2 3">
    <name type="scientific">Limosilactobacillus avistercoris</name>
    <dbReference type="NCBI Taxonomy" id="2762243"/>
    <lineage>
        <taxon>Bacteria</taxon>
        <taxon>Bacillati</taxon>
        <taxon>Bacillota</taxon>
        <taxon>Bacilli</taxon>
        <taxon>Lactobacillales</taxon>
        <taxon>Lactobacillaceae</taxon>
        <taxon>Limosilactobacillus</taxon>
    </lineage>
</organism>
<dbReference type="Proteomes" id="UP000616837">
    <property type="component" value="Unassembled WGS sequence"/>
</dbReference>
<evidence type="ECO:0000256" key="1">
    <source>
        <dbReference type="SAM" id="MobiDB-lite"/>
    </source>
</evidence>
<comment type="caution">
    <text evidence="2">The sequence shown here is derived from an EMBL/GenBank/DDBJ whole genome shotgun (WGS) entry which is preliminary data.</text>
</comment>
<dbReference type="PANTHER" id="PTHR24023:SF1082">
    <property type="entry name" value="COLLAGEN TRIPLE HELIX REPEAT"/>
    <property type="match status" value="1"/>
</dbReference>
<evidence type="ECO:0000313" key="2">
    <source>
        <dbReference type="EMBL" id="MBD7894534.1"/>
    </source>
</evidence>
<sequence length="525" mass="56148">MANYTDVVKGSTFKHLDTTKLIAIKFVDQDGSFATPNPDHKWVAKIAIQNNDKPGYIGDFPAYPADDQLIVRSKDLVKLNPGQYRLEAWETFTDQDNETTIWPTPQSSISFTVEANITDQLGEMVKQVNFQDVVDSAVTAAGLNVTVGTTTTLPAGSQARVEQKLVDNKNQFNFYIPAGKQGDKGNPGDKGETGKSAYEVWLGLGNQGTEQDFVQALKGDKGDQGNPGKDGTDGKSAYQVWLDAGHKGTQDDFFNFLKGDKGDTGETGKTGADGKNGVDGKSAYQVWLGLGNKGTETDFINALKGAKGDTGNDGPRGFQGPAGKNFRLKKTFPSIQAMQDSNGKDFEDGDFTMISSSVGDEDNAKVYVWDGTKFNYVGDLSGSTGIQGPIGPAPTIHIGQVTKLSPDQSPTLTLDGKDGNYTLNAGLPQGQTGVTGPMPVICIGNVATLPAGSPPQATISKTDNGYAINLALPSGFKPQRGTDYWTDDDKKSIQTEDQQYIDSKVTDAYAKAKSDVEDAILNGKW</sequence>
<evidence type="ECO:0000313" key="3">
    <source>
        <dbReference type="Proteomes" id="UP000616837"/>
    </source>
</evidence>
<keyword evidence="3" id="KW-1185">Reference proteome</keyword>
<name>A0ABR8PB63_9LACO</name>
<evidence type="ECO:0008006" key="4">
    <source>
        <dbReference type="Google" id="ProtNLM"/>
    </source>
</evidence>
<dbReference type="EMBL" id="JACSQW010000004">
    <property type="protein sequence ID" value="MBD7894534.1"/>
    <property type="molecule type" value="Genomic_DNA"/>
</dbReference>
<accession>A0ABR8PB63</accession>
<proteinExistence type="predicted"/>
<gene>
    <name evidence="2" type="ORF">H9564_02155</name>
</gene>
<dbReference type="RefSeq" id="WP_191683910.1">
    <property type="nucleotide sequence ID" value="NZ_JACSQW010000004.1"/>
</dbReference>
<protein>
    <recommendedName>
        <fullName evidence="4">Collagen-like protein</fullName>
    </recommendedName>
</protein>
<dbReference type="PANTHER" id="PTHR24023">
    <property type="entry name" value="COLLAGEN ALPHA"/>
    <property type="match status" value="1"/>
</dbReference>